<keyword evidence="3" id="KW-1185">Reference proteome</keyword>
<dbReference type="SUPFAM" id="SSF46689">
    <property type="entry name" value="Homeodomain-like"/>
    <property type="match status" value="1"/>
</dbReference>
<dbReference type="Pfam" id="PF01710">
    <property type="entry name" value="HTH_Tnp_IS630"/>
    <property type="match status" value="1"/>
</dbReference>
<proteinExistence type="predicted"/>
<dbReference type="InterPro" id="IPR009057">
    <property type="entry name" value="Homeodomain-like_sf"/>
</dbReference>
<dbReference type="PANTHER" id="PTHR46564:SF1">
    <property type="entry name" value="TRANSPOSASE"/>
    <property type="match status" value="1"/>
</dbReference>
<name>A0A563VML8_9CYAN</name>
<feature type="domain" description="Transposase Synechocystis PCC 6803" evidence="1">
    <location>
        <begin position="1"/>
        <end position="118"/>
    </location>
</feature>
<dbReference type="EMBL" id="CAACVJ010000067">
    <property type="protein sequence ID" value="VEP12661.1"/>
    <property type="molecule type" value="Genomic_DNA"/>
</dbReference>
<evidence type="ECO:0000313" key="3">
    <source>
        <dbReference type="Proteomes" id="UP000320055"/>
    </source>
</evidence>
<evidence type="ECO:0000313" key="2">
    <source>
        <dbReference type="EMBL" id="VEP12661.1"/>
    </source>
</evidence>
<reference evidence="2 3" key="1">
    <citation type="submission" date="2019-01" db="EMBL/GenBank/DDBJ databases">
        <authorList>
            <person name="Brito A."/>
        </authorList>
    </citation>
    <scope>NUCLEOTIDE SEQUENCE [LARGE SCALE GENOMIC DNA]</scope>
    <source>
        <strain evidence="2">1</strain>
    </source>
</reference>
<gene>
    <name evidence="2" type="ORF">H1P_1590015</name>
</gene>
<dbReference type="AlphaFoldDB" id="A0A563VML8"/>
<accession>A0A563VML8</accession>
<dbReference type="Proteomes" id="UP000320055">
    <property type="component" value="Unassembled WGS sequence"/>
</dbReference>
<dbReference type="RefSeq" id="WP_246141846.1">
    <property type="nucleotide sequence ID" value="NZ_LR213910.1"/>
</dbReference>
<evidence type="ECO:0000259" key="1">
    <source>
        <dbReference type="Pfam" id="PF01710"/>
    </source>
</evidence>
<dbReference type="PANTHER" id="PTHR46564">
    <property type="entry name" value="TRANSPOSASE"/>
    <property type="match status" value="1"/>
</dbReference>
<dbReference type="InterPro" id="IPR002622">
    <property type="entry name" value="Transposase_14"/>
</dbReference>
<sequence>MPYSLDLRKKIVDYVERGGGVTKAAQIFKVSRASIYRWLNRENLEATKVKRRQRKLDWEALKKDVRENPQHRLIDRAIKFEVQPSAILYALRQMKITRKKNNYVIAKEAEKKESNTIKN</sequence>
<protein>
    <submittedName>
        <fullName evidence="2">Transposase</fullName>
    </submittedName>
</protein>
<organism evidence="2 3">
    <name type="scientific">Hyella patelloides LEGE 07179</name>
    <dbReference type="NCBI Taxonomy" id="945734"/>
    <lineage>
        <taxon>Bacteria</taxon>
        <taxon>Bacillati</taxon>
        <taxon>Cyanobacteriota</taxon>
        <taxon>Cyanophyceae</taxon>
        <taxon>Pleurocapsales</taxon>
        <taxon>Hyellaceae</taxon>
        <taxon>Hyella</taxon>
    </lineage>
</organism>